<dbReference type="eggNOG" id="ENOG502QQV3">
    <property type="taxonomic scope" value="Eukaryota"/>
</dbReference>
<protein>
    <recommendedName>
        <fullName evidence="4">Mediator complex subunit 15 KIX domain-containing protein</fullName>
    </recommendedName>
</protein>
<dbReference type="GO" id="GO:0031490">
    <property type="term" value="F:chromatin DNA binding"/>
    <property type="evidence" value="ECO:0007669"/>
    <property type="project" value="InterPro"/>
</dbReference>
<keyword evidence="3" id="KW-1185">Reference proteome</keyword>
<dbReference type="PANTHER" id="PTHR33137">
    <property type="entry name" value="MEDIATOR OF RNA POLYMERASE II TRANSCRIPTION SUBUNIT 15A-RELATED"/>
    <property type="match status" value="1"/>
</dbReference>
<evidence type="ECO:0000256" key="1">
    <source>
        <dbReference type="SAM" id="MobiDB-lite"/>
    </source>
</evidence>
<feature type="region of interest" description="Disordered" evidence="1">
    <location>
        <begin position="443"/>
        <end position="462"/>
    </location>
</feature>
<reference evidence="3" key="1">
    <citation type="journal article" date="2013" name="Nat. Genet.">
        <title>The Capsella rubella genome and the genomic consequences of rapid mating system evolution.</title>
        <authorList>
            <person name="Slotte T."/>
            <person name="Hazzouri K.M."/>
            <person name="Agren J.A."/>
            <person name="Koenig D."/>
            <person name="Maumus F."/>
            <person name="Guo Y.L."/>
            <person name="Steige K."/>
            <person name="Platts A.E."/>
            <person name="Escobar J.S."/>
            <person name="Newman L.K."/>
            <person name="Wang W."/>
            <person name="Mandakova T."/>
            <person name="Vello E."/>
            <person name="Smith L.M."/>
            <person name="Henz S.R."/>
            <person name="Steffen J."/>
            <person name="Takuno S."/>
            <person name="Brandvain Y."/>
            <person name="Coop G."/>
            <person name="Andolfatto P."/>
            <person name="Hu T.T."/>
            <person name="Blanchette M."/>
            <person name="Clark R.M."/>
            <person name="Quesneville H."/>
            <person name="Nordborg M."/>
            <person name="Gaut B.S."/>
            <person name="Lysak M.A."/>
            <person name="Jenkins J."/>
            <person name="Grimwood J."/>
            <person name="Chapman J."/>
            <person name="Prochnik S."/>
            <person name="Shu S."/>
            <person name="Rokhsar D."/>
            <person name="Schmutz J."/>
            <person name="Weigel D."/>
            <person name="Wright S.I."/>
        </authorList>
    </citation>
    <scope>NUCLEOTIDE SEQUENCE [LARGE SCALE GENOMIC DNA]</scope>
    <source>
        <strain evidence="3">cv. Monte Gargano</strain>
    </source>
</reference>
<evidence type="ECO:0000313" key="2">
    <source>
        <dbReference type="EMBL" id="EOA40041.1"/>
    </source>
</evidence>
<proteinExistence type="predicted"/>
<evidence type="ECO:0008006" key="4">
    <source>
        <dbReference type="Google" id="ProtNLM"/>
    </source>
</evidence>
<gene>
    <name evidence="2" type="ORF">CARUB_v10008733mg</name>
</gene>
<dbReference type="PANTHER" id="PTHR33137:SF4">
    <property type="entry name" value="MEDIATOR OF RNA POLYMERASE II TRANSCRIPTION SUBUNIT 15A-RELATED"/>
    <property type="match status" value="1"/>
</dbReference>
<feature type="compositionally biased region" description="Polar residues" evidence="1">
    <location>
        <begin position="443"/>
        <end position="453"/>
    </location>
</feature>
<dbReference type="Proteomes" id="UP000029121">
    <property type="component" value="Unassembled WGS sequence"/>
</dbReference>
<dbReference type="GO" id="GO:0003713">
    <property type="term" value="F:transcription coactivator activity"/>
    <property type="evidence" value="ECO:0007669"/>
    <property type="project" value="InterPro"/>
</dbReference>
<dbReference type="STRING" id="81985.R0GW91"/>
<name>R0GW91_9BRAS</name>
<dbReference type="EMBL" id="KB870805">
    <property type="protein sequence ID" value="EOA40041.1"/>
    <property type="molecule type" value="Genomic_DNA"/>
</dbReference>
<dbReference type="AlphaFoldDB" id="R0GW91"/>
<sequence length="561" mass="66100">MEYANGDDWREELFQKIRSMKEIYLPHVNDLYQRTVGKLHHQQSLLYQQRSEHFEKLKQLVTMLESIIQFLSLPKSKIRPAIKDNVDKNEKKIICILEKHRLRQIKQSHVPAMQLNMSSSQRDPRQGSALNNANAGDWQEEIFQKIKLMKEMYLQDLAEIYQRVQFKLHQQDSIQQQQRSHMYEKLKLFEIMLEKMIQFLSVPKRNIMPAFEDKVAHYEQQIIGLLNVHRAMKPVQQGQLPQYAPVQDQPHDIQTNPQMQSMSMQGAGTWAQQGSLPNMQNNVLSSRPGVLAPHQNIPISIHTSSLASGQGNAVTNNGQQFVMGSINQPQLSSNLLQYQHVMQHQDQQMTQQLIQHPQLWIMQQQEQKQFQERQQAAQLQQGQQSQNQAFLEQMIPQLQLHQQFIPLQQYEQQREEVSGKVTYSLFPTQNVENQQRQVYQTQRALPEMPSNSKAQRESPNGGDWQEEVFQKIKPMKEMYLPDLAEMYHRVAVKLHQHQERSDEFEKLEKIKKRLERMIHFLSVPKSSITFMPDLKDNVDYYEKQIIHFLNMHKPRVGGYFI</sequence>
<accession>R0GW91</accession>
<organism evidence="2 3">
    <name type="scientific">Capsella rubella</name>
    <dbReference type="NCBI Taxonomy" id="81985"/>
    <lineage>
        <taxon>Eukaryota</taxon>
        <taxon>Viridiplantae</taxon>
        <taxon>Streptophyta</taxon>
        <taxon>Embryophyta</taxon>
        <taxon>Tracheophyta</taxon>
        <taxon>Spermatophyta</taxon>
        <taxon>Magnoliopsida</taxon>
        <taxon>eudicotyledons</taxon>
        <taxon>Gunneridae</taxon>
        <taxon>Pentapetalae</taxon>
        <taxon>rosids</taxon>
        <taxon>malvids</taxon>
        <taxon>Brassicales</taxon>
        <taxon>Brassicaceae</taxon>
        <taxon>Camelineae</taxon>
        <taxon>Capsella</taxon>
    </lineage>
</organism>
<dbReference type="InterPro" id="IPR044661">
    <property type="entry name" value="MED15a/b/c-like"/>
</dbReference>
<evidence type="ECO:0000313" key="3">
    <source>
        <dbReference type="Proteomes" id="UP000029121"/>
    </source>
</evidence>